<dbReference type="InterPro" id="IPR016767">
    <property type="entry name" value="UCP019853"/>
</dbReference>
<dbReference type="EMBL" id="JAWJBA010000009">
    <property type="protein sequence ID" value="MDV2686470.1"/>
    <property type="molecule type" value="Genomic_DNA"/>
</dbReference>
<protein>
    <recommendedName>
        <fullName evidence="3">Immunity protein 50</fullName>
    </recommendedName>
</protein>
<dbReference type="RefSeq" id="WP_317123629.1">
    <property type="nucleotide sequence ID" value="NZ_JAWJBA010000009.1"/>
</dbReference>
<organism evidence="1 2">
    <name type="scientific">Alkalihalophilus lindianensis</name>
    <dbReference type="NCBI Taxonomy" id="1630542"/>
    <lineage>
        <taxon>Bacteria</taxon>
        <taxon>Bacillati</taxon>
        <taxon>Bacillota</taxon>
        <taxon>Bacilli</taxon>
        <taxon>Bacillales</taxon>
        <taxon>Bacillaceae</taxon>
        <taxon>Alkalihalophilus</taxon>
    </lineage>
</organism>
<evidence type="ECO:0008006" key="3">
    <source>
        <dbReference type="Google" id="ProtNLM"/>
    </source>
</evidence>
<gene>
    <name evidence="1" type="ORF">RYX56_19045</name>
</gene>
<keyword evidence="2" id="KW-1185">Reference proteome</keyword>
<reference evidence="1 2" key="1">
    <citation type="submission" date="2023-10" db="EMBL/GenBank/DDBJ databases">
        <title>Screening of Alkalihalobacillus lindianensis BZ-TG-R113 and Its Alleviation of Salt Stress on Rapeseed Growth.</title>
        <authorList>
            <person name="Zhao B."/>
            <person name="Guo T."/>
        </authorList>
    </citation>
    <scope>NUCLEOTIDE SEQUENCE [LARGE SCALE GENOMIC DNA]</scope>
    <source>
        <strain evidence="1 2">BZ-TG-R113</strain>
    </source>
</reference>
<dbReference type="PIRSF" id="PIRSF019853">
    <property type="entry name" value="UCP019853"/>
    <property type="match status" value="1"/>
</dbReference>
<proteinExistence type="predicted"/>
<evidence type="ECO:0000313" key="2">
    <source>
        <dbReference type="Proteomes" id="UP001287282"/>
    </source>
</evidence>
<accession>A0ABU3XF00</accession>
<evidence type="ECO:0000313" key="1">
    <source>
        <dbReference type="EMBL" id="MDV2686470.1"/>
    </source>
</evidence>
<sequence length="129" mass="15090">MTYYAKVKGFNPHVEQEVILDLNGIELTGFMPFGISFEPLKEKLYPINISLVVLDELEVNEQQGLEKGLFRIEKSFSYFINGHLSCEERMINVGFDLNLEEDIIEDLWPYNNKTIQLQVDRINIEFLED</sequence>
<name>A0ABU3XF00_9BACI</name>
<comment type="caution">
    <text evidence="1">The sequence shown here is derived from an EMBL/GenBank/DDBJ whole genome shotgun (WGS) entry which is preliminary data.</text>
</comment>
<dbReference type="Proteomes" id="UP001287282">
    <property type="component" value="Unassembled WGS sequence"/>
</dbReference>